<evidence type="ECO:0000259" key="5">
    <source>
        <dbReference type="Pfam" id="PF03445"/>
    </source>
</evidence>
<dbReference type="Pfam" id="PF13424">
    <property type="entry name" value="TPR_12"/>
    <property type="match status" value="5"/>
</dbReference>
<evidence type="ECO:0000256" key="1">
    <source>
        <dbReference type="ARBA" id="ARBA00022737"/>
    </source>
</evidence>
<dbReference type="InterPro" id="IPR019734">
    <property type="entry name" value="TPR_rpt"/>
</dbReference>
<name>A0ABS0AYX9_9BACT</name>
<dbReference type="Pfam" id="PF13374">
    <property type="entry name" value="TPR_10"/>
    <property type="match status" value="1"/>
</dbReference>
<feature type="domain" description="Protein-PII uridylyltransferase N-terminal" evidence="5">
    <location>
        <begin position="239"/>
        <end position="338"/>
    </location>
</feature>
<dbReference type="InterPro" id="IPR005105">
    <property type="entry name" value="GlnD_Uridyltrans_N"/>
</dbReference>
<feature type="repeat" description="TPR" evidence="3">
    <location>
        <begin position="773"/>
        <end position="806"/>
    </location>
</feature>
<feature type="repeat" description="TPR" evidence="3">
    <location>
        <begin position="816"/>
        <end position="849"/>
    </location>
</feature>
<dbReference type="InterPro" id="IPR043519">
    <property type="entry name" value="NT_sf"/>
</dbReference>
<feature type="repeat" description="TPR" evidence="3">
    <location>
        <begin position="859"/>
        <end position="892"/>
    </location>
</feature>
<dbReference type="PANTHER" id="PTHR19959:SF119">
    <property type="entry name" value="FUNGAL LIPASE-LIKE DOMAIN-CONTAINING PROTEIN"/>
    <property type="match status" value="1"/>
</dbReference>
<evidence type="ECO:0000256" key="2">
    <source>
        <dbReference type="ARBA" id="ARBA00022803"/>
    </source>
</evidence>
<proteinExistence type="predicted"/>
<feature type="repeat" description="TPR" evidence="3">
    <location>
        <begin position="730"/>
        <end position="763"/>
    </location>
</feature>
<feature type="repeat" description="TPR" evidence="3">
    <location>
        <begin position="902"/>
        <end position="935"/>
    </location>
</feature>
<comment type="caution">
    <text evidence="6">The sequence shown here is derived from an EMBL/GenBank/DDBJ whole genome shotgun (WGS) entry which is preliminary data.</text>
</comment>
<sequence>MIQLCFFENCEEIMSSDYSCRSLDGKMISFNLQNQSVIGRYQTGKEVYPVDASNLEEVSKYISRGYTPTLKNRKIVWVQPSNNNASTSQSSASSSSSAASTSSHNSNSSVHEATKSSKPWSIPLTLPKTTEVTSSIKDVDGFYYSAFEKGYESQNLKEQVFYLEKMAEVALAKEDFIKGAHLLNAALAIVPPNNASYQKHLFKKLETLEGLFLQKTFQVKPPASHKGYIFIQRLQLKKIRDKASQDLAAGTPVEAVQAYLTKHYKNILCELILDCMKLIRKKVPTKFTIMGLGSMARDEMCPYSDVEFAIILEKQSPEIATYFRQLSRLIELRITNFGETKWDIIRPKREADGSMREAKSLTPGGFSMDIGGLSPLGKPGVYELIGTPQELASYQNPTWLQKHDGEMILVNAMTHGSFLVGFPNLLTAYQKEVTKWLEKREGSFFSRGSKEREKRALTLLKGHAEEFKPYLTDDRIDIRAFDIKRDLYRPLQMAIGGVLLYHGIESQGTLHGVQALLAKNLISSEGAKHLSQAIWTALTLRIQTHLFYKKEKEIFYFSKGAKDSDAQGLYLIDNPNDILEVYRVLVPLNKAMKTFIQNPQTTFKNLFFYDKTLGTLDHFARENLQYDKAETSYTQSAALNPNDDLALHYLGQMKQTLGKFNDALVYKKNNLLLLKEKHRNAPHPHISTALNELGLTYQGLGKQQKAIDHYNQSLAMDRKLYGNKPHPKTAILLNNLGLSYDKLGETQKAIDHFNQGLEIDRKLYGNKPHANTASCLNNLGEAYRTLGEPEKAIEHYNQALLINQKLYQNKPHPNIAKSLSNIGLAYYALERPQKAANYYNQALLIDQKLYSNKLHPDIATDLNNLGGAYQALKEPHKAIDYYNQALAIDYKLYSSKPHPDIATRLNNLGEAHLALGKPEKAIDYYNQALAIDQNLYGNKPYPGTAIRLGNIGSVYYTLGKMQKAIDYFKQALEIELKLHGKKPHISIARTLNNLGLTYYGLKDLQKAIDYYNQALAIDYKLYSNKPHAGVGTRLWNLGAAYYALKQYGKAKNHLTQAHKIFMTIYGPSHSNTKEVKEWIADVEAELAIDSFSRALSMNRKIYGNKPHPDIATDLSNLGTAYLTLGKAEKAINYFKQALEIALKFYGNNLHPSIAIRLTKLGTSYYALEQYSKANHYFMQAHTMFTKIYGPNHPNTREVKEWIADIKIELSW</sequence>
<dbReference type="InterPro" id="IPR011990">
    <property type="entry name" value="TPR-like_helical_dom_sf"/>
</dbReference>
<gene>
    <name evidence="6" type="ORF">NEPTK9_000843</name>
</gene>
<keyword evidence="7" id="KW-1185">Reference proteome</keyword>
<dbReference type="EMBL" id="JAAEJV010000018">
    <property type="protein sequence ID" value="MBF5059333.1"/>
    <property type="molecule type" value="Genomic_DNA"/>
</dbReference>
<evidence type="ECO:0000313" key="6">
    <source>
        <dbReference type="EMBL" id="MBF5059333.1"/>
    </source>
</evidence>
<feature type="repeat" description="TPR" evidence="3">
    <location>
        <begin position="1111"/>
        <end position="1144"/>
    </location>
</feature>
<feature type="compositionally biased region" description="Low complexity" evidence="4">
    <location>
        <begin position="83"/>
        <end position="109"/>
    </location>
</feature>
<feature type="repeat" description="TPR" evidence="3">
    <location>
        <begin position="687"/>
        <end position="720"/>
    </location>
</feature>
<feature type="region of interest" description="Disordered" evidence="4">
    <location>
        <begin position="83"/>
        <end position="114"/>
    </location>
</feature>
<dbReference type="PANTHER" id="PTHR19959">
    <property type="entry name" value="KINESIN LIGHT CHAIN"/>
    <property type="match status" value="1"/>
</dbReference>
<dbReference type="SUPFAM" id="SSF48452">
    <property type="entry name" value="TPR-like"/>
    <property type="match status" value="3"/>
</dbReference>
<evidence type="ECO:0000256" key="4">
    <source>
        <dbReference type="SAM" id="MobiDB-lite"/>
    </source>
</evidence>
<accession>A0ABS0AYX9</accession>
<dbReference type="Pfam" id="PF07719">
    <property type="entry name" value="TPR_2"/>
    <property type="match status" value="1"/>
</dbReference>
<feature type="repeat" description="TPR" evidence="3">
    <location>
        <begin position="945"/>
        <end position="978"/>
    </location>
</feature>
<dbReference type="Proteomes" id="UP001194714">
    <property type="component" value="Unassembled WGS sequence"/>
</dbReference>
<dbReference type="InterPro" id="IPR013105">
    <property type="entry name" value="TPR_2"/>
</dbReference>
<evidence type="ECO:0000313" key="7">
    <source>
        <dbReference type="Proteomes" id="UP001194714"/>
    </source>
</evidence>
<dbReference type="Pfam" id="PF03445">
    <property type="entry name" value="DUF294"/>
    <property type="match status" value="1"/>
</dbReference>
<dbReference type="PROSITE" id="PS50293">
    <property type="entry name" value="TPR_REGION"/>
    <property type="match status" value="3"/>
</dbReference>
<feature type="repeat" description="TPR" evidence="3">
    <location>
        <begin position="988"/>
        <end position="1021"/>
    </location>
</feature>
<protein>
    <recommendedName>
        <fullName evidence="5">Protein-PII uridylyltransferase N-terminal domain-containing protein</fullName>
    </recommendedName>
</protein>
<reference evidence="6 7" key="1">
    <citation type="submission" date="2020-01" db="EMBL/GenBank/DDBJ databases">
        <title>Draft genome sequence of Cand. Neptunochlamydia vexilliferae K9.</title>
        <authorList>
            <person name="Schulz F."/>
            <person name="Koestlbacher S."/>
            <person name="Wascher F."/>
            <person name="Pizzetti I."/>
            <person name="Horn M."/>
        </authorList>
    </citation>
    <scope>NUCLEOTIDE SEQUENCE [LARGE SCALE GENOMIC DNA]</scope>
    <source>
        <strain evidence="6 7">K9</strain>
    </source>
</reference>
<keyword evidence="1" id="KW-0677">Repeat</keyword>
<dbReference type="Gene3D" id="1.25.40.10">
    <property type="entry name" value="Tetratricopeptide repeat domain"/>
    <property type="match status" value="5"/>
</dbReference>
<dbReference type="PROSITE" id="PS50005">
    <property type="entry name" value="TPR"/>
    <property type="match status" value="9"/>
</dbReference>
<dbReference type="SUPFAM" id="SSF81301">
    <property type="entry name" value="Nucleotidyltransferase"/>
    <property type="match status" value="1"/>
</dbReference>
<keyword evidence="2 3" id="KW-0802">TPR repeat</keyword>
<organism evidence="6 7">
    <name type="scientific">Candidatus Neptunichlamydia vexilliferae</name>
    <dbReference type="NCBI Taxonomy" id="1651774"/>
    <lineage>
        <taxon>Bacteria</taxon>
        <taxon>Pseudomonadati</taxon>
        <taxon>Chlamydiota</taxon>
        <taxon>Chlamydiia</taxon>
        <taxon>Parachlamydiales</taxon>
        <taxon>Simkaniaceae</taxon>
        <taxon>Candidatus Neptunichlamydia</taxon>
    </lineage>
</organism>
<dbReference type="SMART" id="SM00028">
    <property type="entry name" value="TPR"/>
    <property type="match status" value="13"/>
</dbReference>
<evidence type="ECO:0000256" key="3">
    <source>
        <dbReference type="PROSITE-ProRule" id="PRU00339"/>
    </source>
</evidence>